<dbReference type="PANTHER" id="PTHR13887:SF14">
    <property type="entry name" value="DISULFIDE BOND FORMATION PROTEIN D"/>
    <property type="match status" value="1"/>
</dbReference>
<evidence type="ECO:0000259" key="7">
    <source>
        <dbReference type="Pfam" id="PF13462"/>
    </source>
</evidence>
<keyword evidence="6" id="KW-0472">Membrane</keyword>
<organism evidence="8 9">
    <name type="scientific">Cohnella candidum</name>
    <dbReference type="NCBI Taxonomy" id="2674991"/>
    <lineage>
        <taxon>Bacteria</taxon>
        <taxon>Bacillati</taxon>
        <taxon>Bacillota</taxon>
        <taxon>Bacilli</taxon>
        <taxon>Bacillales</taxon>
        <taxon>Paenibacillaceae</taxon>
        <taxon>Cohnella</taxon>
    </lineage>
</organism>
<keyword evidence="9" id="KW-1185">Reference proteome</keyword>
<evidence type="ECO:0000256" key="4">
    <source>
        <dbReference type="ARBA" id="ARBA00023157"/>
    </source>
</evidence>
<accession>A0A3G3JW89</accession>
<dbReference type="InterPro" id="IPR036249">
    <property type="entry name" value="Thioredoxin-like_sf"/>
</dbReference>
<comment type="similarity">
    <text evidence="1">Belongs to the thioredoxin family. DsbA subfamily.</text>
</comment>
<keyword evidence="6" id="KW-1133">Transmembrane helix</keyword>
<dbReference type="Gene3D" id="3.40.30.10">
    <property type="entry name" value="Glutaredoxin"/>
    <property type="match status" value="1"/>
</dbReference>
<dbReference type="GO" id="GO:0016491">
    <property type="term" value="F:oxidoreductase activity"/>
    <property type="evidence" value="ECO:0007669"/>
    <property type="project" value="UniProtKB-KW"/>
</dbReference>
<evidence type="ECO:0000313" key="8">
    <source>
        <dbReference type="EMBL" id="AYQ71769.1"/>
    </source>
</evidence>
<reference evidence="8 9" key="1">
    <citation type="submission" date="2018-10" db="EMBL/GenBank/DDBJ databases">
        <title>Genome Sequence of Cohnella sp.</title>
        <authorList>
            <person name="Srinivasan S."/>
            <person name="Kim M.K."/>
        </authorList>
    </citation>
    <scope>NUCLEOTIDE SEQUENCE [LARGE SCALE GENOMIC DNA]</scope>
    <source>
        <strain evidence="8 9">18JY8-7</strain>
    </source>
</reference>
<dbReference type="InterPro" id="IPR012336">
    <property type="entry name" value="Thioredoxin-like_fold"/>
</dbReference>
<dbReference type="KEGG" id="coh:EAV92_03785"/>
<evidence type="ECO:0000256" key="3">
    <source>
        <dbReference type="ARBA" id="ARBA00023002"/>
    </source>
</evidence>
<keyword evidence="3" id="KW-0560">Oxidoreductase</keyword>
<evidence type="ECO:0000256" key="1">
    <source>
        <dbReference type="ARBA" id="ARBA00005791"/>
    </source>
</evidence>
<dbReference type="Pfam" id="PF13462">
    <property type="entry name" value="Thioredoxin_4"/>
    <property type="match status" value="1"/>
</dbReference>
<keyword evidence="4" id="KW-1015">Disulfide bond</keyword>
<evidence type="ECO:0000256" key="2">
    <source>
        <dbReference type="ARBA" id="ARBA00022729"/>
    </source>
</evidence>
<evidence type="ECO:0000313" key="9">
    <source>
        <dbReference type="Proteomes" id="UP000269097"/>
    </source>
</evidence>
<name>A0A3G3JW89_9BACL</name>
<keyword evidence="2" id="KW-0732">Signal</keyword>
<keyword evidence="6" id="KW-0812">Transmembrane</keyword>
<feature type="domain" description="Thioredoxin-like fold" evidence="7">
    <location>
        <begin position="59"/>
        <end position="231"/>
    </location>
</feature>
<dbReference type="Proteomes" id="UP000269097">
    <property type="component" value="Chromosome"/>
</dbReference>
<proteinExistence type="inferred from homology"/>
<sequence length="238" mass="26921">MEKAQRKKEARIQRQLAQEKKRRNMRIMVWSLSGLFVLLIAALIVFWPKPAPLSFEYDKSPLLGNADAKVKIMEFGDFKCPTCAYFSQNIMSKIKTEYIDTGKASLSFQNWTIIGPDSTTAALAGLAIYHQNNDAFWKFYDALYTNQPPESESWATVDYLVDTAKKQNLGIDYDLLRKDIENKTYADELAAQNNFAVAHNFTGTPSVLVNGKKLDDNTALNYDNLKAAIDKALKEADK</sequence>
<protein>
    <submittedName>
        <fullName evidence="8">DsbA family protein</fullName>
    </submittedName>
</protein>
<keyword evidence="5" id="KW-0676">Redox-active center</keyword>
<evidence type="ECO:0000256" key="6">
    <source>
        <dbReference type="SAM" id="Phobius"/>
    </source>
</evidence>
<feature type="transmembrane region" description="Helical" evidence="6">
    <location>
        <begin position="27"/>
        <end position="47"/>
    </location>
</feature>
<dbReference type="PANTHER" id="PTHR13887">
    <property type="entry name" value="GLUTATHIONE S-TRANSFERASE KAPPA"/>
    <property type="match status" value="1"/>
</dbReference>
<dbReference type="RefSeq" id="WP_123039831.1">
    <property type="nucleotide sequence ID" value="NZ_CP033433.1"/>
</dbReference>
<dbReference type="SUPFAM" id="SSF52833">
    <property type="entry name" value="Thioredoxin-like"/>
    <property type="match status" value="1"/>
</dbReference>
<gene>
    <name evidence="8" type="ORF">EAV92_03785</name>
</gene>
<evidence type="ECO:0000256" key="5">
    <source>
        <dbReference type="ARBA" id="ARBA00023284"/>
    </source>
</evidence>
<dbReference type="EMBL" id="CP033433">
    <property type="protein sequence ID" value="AYQ71769.1"/>
    <property type="molecule type" value="Genomic_DNA"/>
</dbReference>
<dbReference type="AlphaFoldDB" id="A0A3G3JW89"/>